<feature type="transmembrane region" description="Helical" evidence="7">
    <location>
        <begin position="44"/>
        <end position="63"/>
    </location>
</feature>
<comment type="similarity">
    <text evidence="6">Belongs to the YccS/YhfK family.</text>
</comment>
<evidence type="ECO:0000259" key="8">
    <source>
        <dbReference type="Pfam" id="PF13515"/>
    </source>
</evidence>
<feature type="transmembrane region" description="Helical" evidence="7">
    <location>
        <begin position="448"/>
        <end position="468"/>
    </location>
</feature>
<feature type="transmembrane region" description="Helical" evidence="7">
    <location>
        <begin position="578"/>
        <end position="596"/>
    </location>
</feature>
<dbReference type="GO" id="GO:0005886">
    <property type="term" value="C:plasma membrane"/>
    <property type="evidence" value="ECO:0007669"/>
    <property type="project" value="UniProtKB-SubCell"/>
</dbReference>
<feature type="transmembrane region" description="Helical" evidence="7">
    <location>
        <begin position="195"/>
        <end position="218"/>
    </location>
</feature>
<keyword evidence="3 7" id="KW-0812">Transmembrane</keyword>
<dbReference type="AlphaFoldDB" id="A0A2I2KT29"/>
<feature type="transmembrane region" description="Helical" evidence="7">
    <location>
        <begin position="545"/>
        <end position="563"/>
    </location>
</feature>
<dbReference type="PANTHER" id="PTHR30509:SF9">
    <property type="entry name" value="MULTIDRUG RESISTANCE PROTEIN MDTO"/>
    <property type="match status" value="1"/>
</dbReference>
<evidence type="ECO:0000256" key="2">
    <source>
        <dbReference type="ARBA" id="ARBA00022475"/>
    </source>
</evidence>
<evidence type="ECO:0000256" key="5">
    <source>
        <dbReference type="ARBA" id="ARBA00023136"/>
    </source>
</evidence>
<keyword evidence="10" id="KW-1185">Reference proteome</keyword>
<feature type="transmembrane region" description="Helical" evidence="7">
    <location>
        <begin position="523"/>
        <end position="540"/>
    </location>
</feature>
<dbReference type="EMBL" id="FZMO01000201">
    <property type="protein sequence ID" value="SNQ48817.1"/>
    <property type="molecule type" value="Genomic_DNA"/>
</dbReference>
<evidence type="ECO:0000256" key="4">
    <source>
        <dbReference type="ARBA" id="ARBA00022989"/>
    </source>
</evidence>
<feature type="transmembrane region" description="Helical" evidence="7">
    <location>
        <begin position="474"/>
        <end position="491"/>
    </location>
</feature>
<feature type="transmembrane region" description="Helical" evidence="7">
    <location>
        <begin position="125"/>
        <end position="144"/>
    </location>
</feature>
<keyword evidence="5 7" id="KW-0472">Membrane</keyword>
<dbReference type="Proteomes" id="UP000234331">
    <property type="component" value="Unassembled WGS sequence"/>
</dbReference>
<evidence type="ECO:0000256" key="3">
    <source>
        <dbReference type="ARBA" id="ARBA00022692"/>
    </source>
</evidence>
<keyword evidence="2" id="KW-1003">Cell membrane</keyword>
<evidence type="ECO:0000313" key="9">
    <source>
        <dbReference type="EMBL" id="SNQ48817.1"/>
    </source>
</evidence>
<sequence length="787" mass="84174">MVSIDEARLEVAAPAAQARPAERLRERWAIRALGSDPGLNRFRMALHSVITIGLILVAEWLFVRATHALQIQTHGAALPPAKAAMVAAANHQFLVIAMLLGAIIGMISTFAIMDPTPRGQLVTLLFLPLPMVPMLAVGIALADYRLPSLILIVASLGVGTYCRRFGPRGFIGGMLLFMGTFMGDFMGKAISLGDLGWLCAELGIGLLVAGVVRFGLFYPRPAKDLRRAQRSYAARARRLAKLTLELLDDPDHGERGAQRLHRQLVRLNEAALMIDAQLGDPAATADGSSGQLLHQRLFDVELALTNVARFAQAMTRLDLPADQLAAARGALRGIVDRDQAAADAQARALLDLLRTADVDVDADAVADARDRTAVVVAHRFAGSVLALTEAMSQWLALGSASEQERTTTLFQPSVMLFGGFLPGSAAASAMASVESGDHIADRARLKPYVRAAIQVAVAVAGAIALGDLLSGQRYYWAVIAAFITFMGANTSGEQIRKALYRVGGTLVGILIGSVLAHAVGHDAALSITVILVALFLGFYLMRINYAFMVVGITVMVSQLYVQLDEFSNSLLRLRLEETAIGAGVAIAVVLLVFPLRTQWVLRVALRGYVRSVAVLVEHASGRLIGDPACGDTALRADARAVDAAYQSLVATAAPMRRGPLGGLDERVTELMRLVTASRAYSRNLVHDVEKAGPLDLDSRREIKGATASLHESLDVIAAAINGSRDATYTRSSALFDRAERRSEQEAGAVHDGQLALRDLKLIDGAMARLAETMGLRIADYDTTPAAV</sequence>
<feature type="transmembrane region" description="Helical" evidence="7">
    <location>
        <begin position="165"/>
        <end position="183"/>
    </location>
</feature>
<feature type="domain" description="Integral membrane bound transporter" evidence="8">
    <location>
        <begin position="462"/>
        <end position="588"/>
    </location>
</feature>
<feature type="transmembrane region" description="Helical" evidence="7">
    <location>
        <begin position="93"/>
        <end position="113"/>
    </location>
</feature>
<gene>
    <name evidence="9" type="ORF">FRACA_280039</name>
</gene>
<evidence type="ECO:0000256" key="1">
    <source>
        <dbReference type="ARBA" id="ARBA00004651"/>
    </source>
</evidence>
<feature type="transmembrane region" description="Helical" evidence="7">
    <location>
        <begin position="498"/>
        <end position="517"/>
    </location>
</feature>
<protein>
    <recommendedName>
        <fullName evidence="8">Integral membrane bound transporter domain-containing protein</fullName>
    </recommendedName>
</protein>
<dbReference type="InterPro" id="IPR049453">
    <property type="entry name" value="Memb_transporter_dom"/>
</dbReference>
<dbReference type="Pfam" id="PF13515">
    <property type="entry name" value="FUSC_2"/>
    <property type="match status" value="1"/>
</dbReference>
<comment type="subcellular location">
    <subcellularLocation>
        <location evidence="1">Cell membrane</location>
        <topology evidence="1">Multi-pass membrane protein</topology>
    </subcellularLocation>
</comment>
<organism evidence="9 10">
    <name type="scientific">Frankia canadensis</name>
    <dbReference type="NCBI Taxonomy" id="1836972"/>
    <lineage>
        <taxon>Bacteria</taxon>
        <taxon>Bacillati</taxon>
        <taxon>Actinomycetota</taxon>
        <taxon>Actinomycetes</taxon>
        <taxon>Frankiales</taxon>
        <taxon>Frankiaceae</taxon>
        <taxon>Frankia</taxon>
    </lineage>
</organism>
<dbReference type="PANTHER" id="PTHR30509">
    <property type="entry name" value="P-HYDROXYBENZOIC ACID EFFLUX PUMP SUBUNIT-RELATED"/>
    <property type="match status" value="1"/>
</dbReference>
<evidence type="ECO:0000256" key="6">
    <source>
        <dbReference type="ARBA" id="ARBA00043993"/>
    </source>
</evidence>
<keyword evidence="4 7" id="KW-1133">Transmembrane helix</keyword>
<proteinExistence type="inferred from homology"/>
<name>A0A2I2KT29_9ACTN</name>
<evidence type="ECO:0000256" key="7">
    <source>
        <dbReference type="SAM" id="Phobius"/>
    </source>
</evidence>
<reference evidence="9 10" key="1">
    <citation type="submission" date="2017-06" db="EMBL/GenBank/DDBJ databases">
        <authorList>
            <person name="Kim H.J."/>
            <person name="Triplett B.A."/>
        </authorList>
    </citation>
    <scope>NUCLEOTIDE SEQUENCE [LARGE SCALE GENOMIC DNA]</scope>
    <source>
        <strain evidence="9">FRACA_ARgP5</strain>
    </source>
</reference>
<evidence type="ECO:0000313" key="10">
    <source>
        <dbReference type="Proteomes" id="UP000234331"/>
    </source>
</evidence>
<accession>A0A2I2KT29</accession>